<protein>
    <submittedName>
        <fullName evidence="2">Uncharacterized protein</fullName>
    </submittedName>
</protein>
<dbReference type="Proteomes" id="UP000887579">
    <property type="component" value="Unplaced"/>
</dbReference>
<evidence type="ECO:0000313" key="2">
    <source>
        <dbReference type="WBParaSite" id="ES5_v2.g25774.t1"/>
    </source>
</evidence>
<sequence>MEKEIVQNVEIKSNRTKILKLAMKLDQLFLHSPLIEEAIKYEMLPGKNASDPWGPLYYFMHIVTEYNIPTFWALSTTPGKKTSCLITDHIKEMSKGNDMIKKTLLLESPCAQTWKMANRMLQIHLDIPSPTERINLQSMQLPNLDMTFHQYQLVAAAYYSTTSTSCRRLRDMFGNYVASTFALSINNKVKLILNRAKNISADRSTQYCIDWWSGEVAQQMISSAEYVQHYNKILWNMPFGSFFDNLIYLSCQRDVLKKNAPQYYS</sequence>
<organism evidence="1 2">
    <name type="scientific">Panagrolaimus sp. ES5</name>
    <dbReference type="NCBI Taxonomy" id="591445"/>
    <lineage>
        <taxon>Eukaryota</taxon>
        <taxon>Metazoa</taxon>
        <taxon>Ecdysozoa</taxon>
        <taxon>Nematoda</taxon>
        <taxon>Chromadorea</taxon>
        <taxon>Rhabditida</taxon>
        <taxon>Tylenchina</taxon>
        <taxon>Panagrolaimomorpha</taxon>
        <taxon>Panagrolaimoidea</taxon>
        <taxon>Panagrolaimidae</taxon>
        <taxon>Panagrolaimus</taxon>
    </lineage>
</organism>
<proteinExistence type="predicted"/>
<evidence type="ECO:0000313" key="1">
    <source>
        <dbReference type="Proteomes" id="UP000887579"/>
    </source>
</evidence>
<accession>A0AC34G7V2</accession>
<reference evidence="2" key="1">
    <citation type="submission" date="2022-11" db="UniProtKB">
        <authorList>
            <consortium name="WormBaseParasite"/>
        </authorList>
    </citation>
    <scope>IDENTIFICATION</scope>
</reference>
<dbReference type="WBParaSite" id="ES5_v2.g25774.t1">
    <property type="protein sequence ID" value="ES5_v2.g25774.t1"/>
    <property type="gene ID" value="ES5_v2.g25774"/>
</dbReference>
<name>A0AC34G7V2_9BILA</name>